<dbReference type="EMBL" id="VSSQ01069051">
    <property type="protein sequence ID" value="MPN21146.1"/>
    <property type="molecule type" value="Genomic_DNA"/>
</dbReference>
<sequence>MDTVAVRVPTAEGAKVISKVVLEPAVIGVDGTAVTLKSSAFAPLTATSGEPVSVKSAVPVFWIVNVRVTVSEAAAAEPKSVLSVKDGVVSPLVIAVPLP</sequence>
<reference evidence="1" key="1">
    <citation type="submission" date="2019-08" db="EMBL/GenBank/DDBJ databases">
        <authorList>
            <person name="Kucharzyk K."/>
            <person name="Murdoch R.W."/>
            <person name="Higgins S."/>
            <person name="Loffler F."/>
        </authorList>
    </citation>
    <scope>NUCLEOTIDE SEQUENCE</scope>
</reference>
<dbReference type="AlphaFoldDB" id="A0A645G4T1"/>
<protein>
    <submittedName>
        <fullName evidence="1">Uncharacterized protein</fullName>
    </submittedName>
</protein>
<gene>
    <name evidence="1" type="ORF">SDC9_168525</name>
</gene>
<proteinExistence type="predicted"/>
<accession>A0A645G4T1</accession>
<organism evidence="1">
    <name type="scientific">bioreactor metagenome</name>
    <dbReference type="NCBI Taxonomy" id="1076179"/>
    <lineage>
        <taxon>unclassified sequences</taxon>
        <taxon>metagenomes</taxon>
        <taxon>ecological metagenomes</taxon>
    </lineage>
</organism>
<name>A0A645G4T1_9ZZZZ</name>
<comment type="caution">
    <text evidence="1">The sequence shown here is derived from an EMBL/GenBank/DDBJ whole genome shotgun (WGS) entry which is preliminary data.</text>
</comment>
<evidence type="ECO:0000313" key="1">
    <source>
        <dbReference type="EMBL" id="MPN21146.1"/>
    </source>
</evidence>